<protein>
    <submittedName>
        <fullName evidence="1">Uncharacterized protein</fullName>
    </submittedName>
</protein>
<dbReference type="EMBL" id="VULO01000007">
    <property type="protein sequence ID" value="MSS84524.1"/>
    <property type="molecule type" value="Genomic_DNA"/>
</dbReference>
<evidence type="ECO:0000313" key="2">
    <source>
        <dbReference type="Proteomes" id="UP000470875"/>
    </source>
</evidence>
<comment type="caution">
    <text evidence="1">The sequence shown here is derived from an EMBL/GenBank/DDBJ whole genome shotgun (WGS) entry which is preliminary data.</text>
</comment>
<accession>A0A6N7VRW6</accession>
<dbReference type="Proteomes" id="UP000470875">
    <property type="component" value="Unassembled WGS sequence"/>
</dbReference>
<reference evidence="1 2" key="1">
    <citation type="submission" date="2019-08" db="EMBL/GenBank/DDBJ databases">
        <title>In-depth cultivation of the pig gut microbiome towards novel bacterial diversity and tailored functional studies.</title>
        <authorList>
            <person name="Wylensek D."/>
            <person name="Hitch T.C.A."/>
            <person name="Clavel T."/>
        </authorList>
    </citation>
    <scope>NUCLEOTIDE SEQUENCE [LARGE SCALE GENOMIC DNA]</scope>
    <source>
        <strain evidence="1 2">WB03_NA08</strain>
    </source>
</reference>
<dbReference type="AlphaFoldDB" id="A0A6N7VRW6"/>
<gene>
    <name evidence="1" type="ORF">FYJ24_07045</name>
</gene>
<sequence length="111" mass="12208">MSTKDHAAKFRKLADAMEKADSKMQSWYSSDMDKEPYVSIDMANEAAATALKDALGIDSPASYYSTCREMRFELGAIGLNGSIAYPAITIPRACEYCDQKHDCTHIDGEVA</sequence>
<organism evidence="1 2">
    <name type="scientific">Scrofimicrobium canadense</name>
    <dbReference type="NCBI Taxonomy" id="2652290"/>
    <lineage>
        <taxon>Bacteria</taxon>
        <taxon>Bacillati</taxon>
        <taxon>Actinomycetota</taxon>
        <taxon>Actinomycetes</taxon>
        <taxon>Actinomycetales</taxon>
        <taxon>Actinomycetaceae</taxon>
        <taxon>Scrofimicrobium</taxon>
    </lineage>
</organism>
<evidence type="ECO:0000313" key="1">
    <source>
        <dbReference type="EMBL" id="MSS84524.1"/>
    </source>
</evidence>
<keyword evidence="2" id="KW-1185">Reference proteome</keyword>
<name>A0A6N7VRW6_9ACTO</name>
<dbReference type="RefSeq" id="WP_154544949.1">
    <property type="nucleotide sequence ID" value="NZ_VULO01000007.1"/>
</dbReference>
<proteinExistence type="predicted"/>